<dbReference type="EMBL" id="CP020559">
    <property type="protein sequence ID" value="ARE89059.1"/>
    <property type="molecule type" value="Genomic_DNA"/>
</dbReference>
<dbReference type="InterPro" id="IPR012433">
    <property type="entry name" value="Imm11"/>
</dbReference>
<accession>A0AAC9RL20</accession>
<evidence type="ECO:0000259" key="1">
    <source>
        <dbReference type="Pfam" id="PF07791"/>
    </source>
</evidence>
<dbReference type="AlphaFoldDB" id="A0AAC9RL20"/>
<dbReference type="Proteomes" id="UP000177894">
    <property type="component" value="Chromosome"/>
</dbReference>
<dbReference type="KEGG" id="cfm:BJL90_01160"/>
<dbReference type="Proteomes" id="UP000192478">
    <property type="component" value="Chromosome"/>
</dbReference>
<evidence type="ECO:0000313" key="5">
    <source>
        <dbReference type="Proteomes" id="UP000192478"/>
    </source>
</evidence>
<proteinExistence type="predicted"/>
<dbReference type="Pfam" id="PF07791">
    <property type="entry name" value="Imm11"/>
    <property type="match status" value="1"/>
</dbReference>
<name>A0AAC9RL20_9CLOT</name>
<organism evidence="3 5">
    <name type="scientific">Clostridium formicaceticum</name>
    <dbReference type="NCBI Taxonomy" id="1497"/>
    <lineage>
        <taxon>Bacteria</taxon>
        <taxon>Bacillati</taxon>
        <taxon>Bacillota</taxon>
        <taxon>Clostridia</taxon>
        <taxon>Eubacteriales</taxon>
        <taxon>Clostridiaceae</taxon>
        <taxon>Clostridium</taxon>
    </lineage>
</organism>
<evidence type="ECO:0000313" key="3">
    <source>
        <dbReference type="EMBL" id="ARE89059.1"/>
    </source>
</evidence>
<sequence>MIYYIMEEDTGLDNSIEIESIPPELSKRAILMSEYQYLDKKSLEIFLSKNSGEVRPDLCDYLIPLFSQNLKKVMDLNGVDNIFYKPIYLVDPRIQTKDLYWLAVPMAIDCVDWDNSRLEEGISLPKLIKFSIIESKVGNYKIFKLKNVKNQMFVITRELKEEIEKHKLQGIKFTQVEAYEGF</sequence>
<reference evidence="3 5" key="2">
    <citation type="submission" date="2017-03" db="EMBL/GenBank/DDBJ databases">
        <title>Complete sequence of Clostridium formicaceticum DSM 92.</title>
        <authorList>
            <person name="Poehlein A."/>
            <person name="Karl M."/>
            <person name="Bengelsdorf F.R."/>
            <person name="Duerre P."/>
            <person name="Daniel R."/>
        </authorList>
    </citation>
    <scope>NUCLEOTIDE SEQUENCE [LARGE SCALE GENOMIC DNA]</scope>
    <source>
        <strain evidence="3 5">DSM 92</strain>
    </source>
</reference>
<dbReference type="EMBL" id="CP017603">
    <property type="protein sequence ID" value="AOY74682.1"/>
    <property type="molecule type" value="Genomic_DNA"/>
</dbReference>
<protein>
    <recommendedName>
        <fullName evidence="1">Immunity MXAN-0049 protein domain-containing protein</fullName>
    </recommendedName>
</protein>
<keyword evidence="4" id="KW-1185">Reference proteome</keyword>
<gene>
    <name evidence="2" type="ORF">BJL90_01160</name>
    <name evidence="3" type="ORF">CLFO_34650</name>
</gene>
<feature type="domain" description="Immunity MXAN-0049 protein" evidence="1">
    <location>
        <begin position="44"/>
        <end position="177"/>
    </location>
</feature>
<dbReference type="RefSeq" id="WP_070963558.1">
    <property type="nucleotide sequence ID" value="NZ_CP017603.1"/>
</dbReference>
<evidence type="ECO:0000313" key="4">
    <source>
        <dbReference type="Proteomes" id="UP000177894"/>
    </source>
</evidence>
<evidence type="ECO:0000313" key="2">
    <source>
        <dbReference type="EMBL" id="AOY74682.1"/>
    </source>
</evidence>
<reference evidence="2 4" key="1">
    <citation type="submission" date="2016-10" db="EMBL/GenBank/DDBJ databases">
        <title>Complete Genome Sequence of Acetogen Clostridium formicoaceticum ATCC 27076.</title>
        <authorList>
            <person name="Bao T."/>
            <person name="Cheng C."/>
            <person name="Zhao J."/>
            <person name="Yang S.-T."/>
            <person name="Wang J."/>
            <person name="Wang M."/>
        </authorList>
    </citation>
    <scope>NUCLEOTIDE SEQUENCE [LARGE SCALE GENOMIC DNA]</scope>
    <source>
        <strain evidence="2 4">ATCC 27076</strain>
    </source>
</reference>